<evidence type="ECO:0000313" key="2">
    <source>
        <dbReference type="EMBL" id="MDI4645228.1"/>
    </source>
</evidence>
<proteinExistence type="predicted"/>
<reference evidence="2" key="1">
    <citation type="submission" date="2023-04" db="EMBL/GenBank/DDBJ databases">
        <title>Comparative genomic analysis of Cohnella hashimotonis sp. nov., isolated from the International Space Station.</title>
        <authorList>
            <person name="Venkateswaran K."/>
            <person name="Simpson A."/>
        </authorList>
    </citation>
    <scope>NUCLEOTIDE SEQUENCE</scope>
    <source>
        <strain evidence="2">F6_2S_P_1</strain>
    </source>
</reference>
<sequence length="197" mass="22635">MKDLNLFLSRLAWDTPPEQLLEAKEQLKKLSDRVFKYLVQPGGKMHWDHAAELIVEIGYPRVAPILSDLLEWLKDLNWPGARLISDLLVSIKEPLTPFVKDALQSGDQIWNYWIINQVLKRWPIEVVTLLSEPLIALAFDFDEEEAHLAALQLLVNLKLMPTEIALGLIDMKIEDFRNEDIMKDLLALRANVAGWTT</sequence>
<dbReference type="InterPro" id="IPR031837">
    <property type="entry name" value="DUF5071"/>
</dbReference>
<gene>
    <name evidence="2" type="ORF">KB449_09665</name>
</gene>
<comment type="caution">
    <text evidence="2">The sequence shown here is derived from an EMBL/GenBank/DDBJ whole genome shotgun (WGS) entry which is preliminary data.</text>
</comment>
<feature type="domain" description="DUF5071" evidence="1">
    <location>
        <begin position="56"/>
        <end position="146"/>
    </location>
</feature>
<dbReference type="InterPro" id="IPR038692">
    <property type="entry name" value="Cthe_2751_sf"/>
</dbReference>
<dbReference type="Pfam" id="PF16804">
    <property type="entry name" value="DUF5071"/>
    <property type="match status" value="1"/>
</dbReference>
<dbReference type="Proteomes" id="UP001161691">
    <property type="component" value="Unassembled WGS sequence"/>
</dbReference>
<evidence type="ECO:0000259" key="1">
    <source>
        <dbReference type="Pfam" id="PF16804"/>
    </source>
</evidence>
<dbReference type="EMBL" id="JAGRPV010000001">
    <property type="protein sequence ID" value="MDI4645228.1"/>
    <property type="molecule type" value="Genomic_DNA"/>
</dbReference>
<organism evidence="2 3">
    <name type="scientific">Cohnella hashimotonis</name>
    <dbReference type="NCBI Taxonomy" id="2826895"/>
    <lineage>
        <taxon>Bacteria</taxon>
        <taxon>Bacillati</taxon>
        <taxon>Bacillota</taxon>
        <taxon>Bacilli</taxon>
        <taxon>Bacillales</taxon>
        <taxon>Paenibacillaceae</taxon>
        <taxon>Cohnella</taxon>
    </lineage>
</organism>
<accession>A0ABT6TEG2</accession>
<protein>
    <submittedName>
        <fullName evidence="2">DUF5071 domain-containing protein</fullName>
    </submittedName>
</protein>
<dbReference type="RefSeq" id="WP_282908178.1">
    <property type="nucleotide sequence ID" value="NZ_JAGRPV010000001.1"/>
</dbReference>
<evidence type="ECO:0000313" key="3">
    <source>
        <dbReference type="Proteomes" id="UP001161691"/>
    </source>
</evidence>
<name>A0ABT6TEG2_9BACL</name>
<dbReference type="Gene3D" id="1.25.40.750">
    <property type="entry name" value="Domain of unknown function DUF5071"/>
    <property type="match status" value="1"/>
</dbReference>
<keyword evidence="3" id="KW-1185">Reference proteome</keyword>